<dbReference type="InterPro" id="IPR001138">
    <property type="entry name" value="Zn2Cys6_DnaBD"/>
</dbReference>
<keyword evidence="5" id="KW-0539">Nucleus</keyword>
<keyword evidence="2" id="KW-0805">Transcription regulation</keyword>
<evidence type="ECO:0000256" key="6">
    <source>
        <dbReference type="SAM" id="Coils"/>
    </source>
</evidence>
<dbReference type="VEuPathDB" id="FungiDB:F9C07_2068026"/>
<gene>
    <name evidence="8" type="ORF">BDV35DRAFT_399722</name>
</gene>
<reference evidence="8" key="1">
    <citation type="submission" date="2019-04" db="EMBL/GenBank/DDBJ databases">
        <title>Friends and foes A comparative genomics study of 23 Aspergillus species from section Flavi.</title>
        <authorList>
            <consortium name="DOE Joint Genome Institute"/>
            <person name="Kjaerbolling I."/>
            <person name="Vesth T."/>
            <person name="Frisvad J.C."/>
            <person name="Nybo J.L."/>
            <person name="Theobald S."/>
            <person name="Kildgaard S."/>
            <person name="Isbrandt T."/>
            <person name="Kuo A."/>
            <person name="Sato A."/>
            <person name="Lyhne E.K."/>
            <person name="Kogle M.E."/>
            <person name="Wiebenga A."/>
            <person name="Kun R.S."/>
            <person name="Lubbers R.J."/>
            <person name="Makela M.R."/>
            <person name="Barry K."/>
            <person name="Chovatia M."/>
            <person name="Clum A."/>
            <person name="Daum C."/>
            <person name="Haridas S."/>
            <person name="He G."/>
            <person name="LaButti K."/>
            <person name="Lipzen A."/>
            <person name="Mondo S."/>
            <person name="Riley R."/>
            <person name="Salamov A."/>
            <person name="Simmons B.A."/>
            <person name="Magnuson J.K."/>
            <person name="Henrissat B."/>
            <person name="Mortensen U.H."/>
            <person name="Larsen T.O."/>
            <person name="Devries R.P."/>
            <person name="Grigoriev I.V."/>
            <person name="Machida M."/>
            <person name="Baker S.E."/>
            <person name="Andersen M.R."/>
        </authorList>
    </citation>
    <scope>NUCLEOTIDE SEQUENCE [LARGE SCALE GENOMIC DNA]</scope>
    <source>
        <strain evidence="8">CBS 121.62</strain>
    </source>
</reference>
<dbReference type="Gene3D" id="4.10.240.10">
    <property type="entry name" value="Zn(2)-C6 fungal-type DNA-binding domain"/>
    <property type="match status" value="1"/>
</dbReference>
<keyword evidence="1" id="KW-0479">Metal-binding</keyword>
<evidence type="ECO:0000256" key="2">
    <source>
        <dbReference type="ARBA" id="ARBA00023015"/>
    </source>
</evidence>
<dbReference type="SUPFAM" id="SSF57701">
    <property type="entry name" value="Zn2/Cys6 DNA-binding domain"/>
    <property type="match status" value="1"/>
</dbReference>
<feature type="domain" description="Zn(2)-C6 fungal-type" evidence="7">
    <location>
        <begin position="10"/>
        <end position="40"/>
    </location>
</feature>
<dbReference type="CDD" id="cd00067">
    <property type="entry name" value="GAL4"/>
    <property type="match status" value="1"/>
</dbReference>
<dbReference type="GO" id="GO:0000978">
    <property type="term" value="F:RNA polymerase II cis-regulatory region sequence-specific DNA binding"/>
    <property type="evidence" value="ECO:0007669"/>
    <property type="project" value="TreeGrafter"/>
</dbReference>
<evidence type="ECO:0000256" key="5">
    <source>
        <dbReference type="ARBA" id="ARBA00023242"/>
    </source>
</evidence>
<name>A0A5N6GQU6_ASPFL</name>
<evidence type="ECO:0000256" key="3">
    <source>
        <dbReference type="ARBA" id="ARBA00023125"/>
    </source>
</evidence>
<evidence type="ECO:0000313" key="8">
    <source>
        <dbReference type="EMBL" id="KAB8242803.1"/>
    </source>
</evidence>
<dbReference type="InterPro" id="IPR007219">
    <property type="entry name" value="XnlR_reg_dom"/>
</dbReference>
<evidence type="ECO:0000256" key="1">
    <source>
        <dbReference type="ARBA" id="ARBA00022723"/>
    </source>
</evidence>
<dbReference type="GO" id="GO:0008270">
    <property type="term" value="F:zinc ion binding"/>
    <property type="evidence" value="ECO:0007669"/>
    <property type="project" value="InterPro"/>
</dbReference>
<dbReference type="GO" id="GO:0000981">
    <property type="term" value="F:DNA-binding transcription factor activity, RNA polymerase II-specific"/>
    <property type="evidence" value="ECO:0007669"/>
    <property type="project" value="InterPro"/>
</dbReference>
<dbReference type="PANTHER" id="PTHR47424:SF3">
    <property type="entry name" value="REGULATORY PROTEIN GAL4"/>
    <property type="match status" value="1"/>
</dbReference>
<dbReference type="Pfam" id="PF04082">
    <property type="entry name" value="Fungal_trans"/>
    <property type="match status" value="1"/>
</dbReference>
<dbReference type="SMART" id="SM00066">
    <property type="entry name" value="GAL4"/>
    <property type="match status" value="1"/>
</dbReference>
<evidence type="ECO:0000259" key="7">
    <source>
        <dbReference type="PROSITE" id="PS50048"/>
    </source>
</evidence>
<dbReference type="Proteomes" id="UP000325434">
    <property type="component" value="Unassembled WGS sequence"/>
</dbReference>
<dbReference type="Pfam" id="PF00172">
    <property type="entry name" value="Zn_clus"/>
    <property type="match status" value="1"/>
</dbReference>
<dbReference type="InterPro" id="IPR051127">
    <property type="entry name" value="Fungal_SecMet_Regulators"/>
</dbReference>
<keyword evidence="4" id="KW-0804">Transcription</keyword>
<dbReference type="PROSITE" id="PS00463">
    <property type="entry name" value="ZN2_CY6_FUNGAL_1"/>
    <property type="match status" value="1"/>
</dbReference>
<dbReference type="VEuPathDB" id="FungiDB:AFLA_011393"/>
<evidence type="ECO:0000256" key="4">
    <source>
        <dbReference type="ARBA" id="ARBA00023163"/>
    </source>
</evidence>
<proteinExistence type="predicted"/>
<keyword evidence="6" id="KW-0175">Coiled coil</keyword>
<dbReference type="PANTHER" id="PTHR47424">
    <property type="entry name" value="REGULATORY PROTEIN GAL4"/>
    <property type="match status" value="1"/>
</dbReference>
<dbReference type="GO" id="GO:0006351">
    <property type="term" value="P:DNA-templated transcription"/>
    <property type="evidence" value="ECO:0007669"/>
    <property type="project" value="InterPro"/>
</dbReference>
<feature type="coiled-coil region" evidence="6">
    <location>
        <begin position="49"/>
        <end position="76"/>
    </location>
</feature>
<dbReference type="GO" id="GO:0005634">
    <property type="term" value="C:nucleus"/>
    <property type="evidence" value="ECO:0007669"/>
    <property type="project" value="TreeGrafter"/>
</dbReference>
<dbReference type="AlphaFoldDB" id="A0A5N6GQU6"/>
<dbReference type="PROSITE" id="PS50048">
    <property type="entry name" value="ZN2_CY6_FUNGAL_2"/>
    <property type="match status" value="1"/>
</dbReference>
<dbReference type="GO" id="GO:0000435">
    <property type="term" value="P:positive regulation of transcription from RNA polymerase II promoter by galactose"/>
    <property type="evidence" value="ECO:0007669"/>
    <property type="project" value="TreeGrafter"/>
</dbReference>
<dbReference type="EMBL" id="ML734655">
    <property type="protein sequence ID" value="KAB8242803.1"/>
    <property type="molecule type" value="Genomic_DNA"/>
</dbReference>
<accession>A0A5N6GQU6</accession>
<dbReference type="InterPro" id="IPR036864">
    <property type="entry name" value="Zn2-C6_fun-type_DNA-bd_sf"/>
</dbReference>
<dbReference type="CDD" id="cd12148">
    <property type="entry name" value="fungal_TF_MHR"/>
    <property type="match status" value="1"/>
</dbReference>
<protein>
    <recommendedName>
        <fullName evidence="7">Zn(2)-C6 fungal-type domain-containing protein</fullName>
    </recommendedName>
</protein>
<keyword evidence="3" id="KW-0238">DNA-binding</keyword>
<organism evidence="8">
    <name type="scientific">Aspergillus flavus</name>
    <dbReference type="NCBI Taxonomy" id="5059"/>
    <lineage>
        <taxon>Eukaryota</taxon>
        <taxon>Fungi</taxon>
        <taxon>Dikarya</taxon>
        <taxon>Ascomycota</taxon>
        <taxon>Pezizomycotina</taxon>
        <taxon>Eurotiomycetes</taxon>
        <taxon>Eurotiomycetidae</taxon>
        <taxon>Eurotiales</taxon>
        <taxon>Aspergillaceae</taxon>
        <taxon>Aspergillus</taxon>
        <taxon>Aspergillus subgen. Circumdati</taxon>
    </lineage>
</organism>
<sequence>MRGMRRTELACVECRRRKLKCEGTRPSCSRCQSRRLECSYRPIHKGSRTAKLGRERGDLLKKIEKLEEQLRAVTESRTAAVGMALTDQERQQEVVHCNDRTTVEDGAPVDVLSTNALTEETDNVVGYFGPSSNYGMFRLLSSVFAETTMLYLPVSGVVKNLSSCYHCAQRHNQASQTGTCTRAEAGVSQALHETSLPPKEEALVLFERYFSTTNIVLPYIDKAILLEGYYNAVQQRPPKFRRVLLALCNIVWALAAASLGSLQRETFYKKAVALLDSRTLERPSYELVQSLLLVVEYKQNHQRSISSYTSHALCVKAAFHVGLHHQATDTSSDSDETRLRLRLWDGVVKNDRKVLSHPLNPRQTNIRSRIMGLTQGRPYMIPQCLTISSQALPGVNSPISDQYMGHLARSHTIIEHATGSLYNGNIEVPTNDKTHALVTRWTDLCWKNEQWSQNLSTIGGLVLASELAGFPVPMDCHTAVRILLSIHYYRLRMIVNFPLIAHFLVLLRDSSSEPQIVDRLKERLPQVLQNDWDAVRKIFRIISSLSTAHETSVNTFAAWYTCNYTMLTVTLHYFAMLIVKKHEPEVFDTASVAEIRQEIEDALRIMKHIGKNSLITQKAGCCIERLLTVFDTLGDHVRVRSSVSLDFWNTDCIMRNIGQASDDLLMHFSQDDFIGQDLSFLDLYSRLPLCE</sequence>